<accession>A0A0E9QS92</accession>
<proteinExistence type="predicted"/>
<evidence type="ECO:0000313" key="1">
    <source>
        <dbReference type="EMBL" id="JAH19145.1"/>
    </source>
</evidence>
<reference evidence="1" key="2">
    <citation type="journal article" date="2015" name="Fish Shellfish Immunol.">
        <title>Early steps in the European eel (Anguilla anguilla)-Vibrio vulnificus interaction in the gills: Role of the RtxA13 toxin.</title>
        <authorList>
            <person name="Callol A."/>
            <person name="Pajuelo D."/>
            <person name="Ebbesson L."/>
            <person name="Teles M."/>
            <person name="MacKenzie S."/>
            <person name="Amaro C."/>
        </authorList>
    </citation>
    <scope>NUCLEOTIDE SEQUENCE</scope>
</reference>
<sequence length="21" mass="2479">MPDQVRAELTRRLCCVCAWLD</sequence>
<dbReference type="EMBL" id="GBXM01089432">
    <property type="protein sequence ID" value="JAH19145.1"/>
    <property type="molecule type" value="Transcribed_RNA"/>
</dbReference>
<organism evidence="1">
    <name type="scientific">Anguilla anguilla</name>
    <name type="common">European freshwater eel</name>
    <name type="synonym">Muraena anguilla</name>
    <dbReference type="NCBI Taxonomy" id="7936"/>
    <lineage>
        <taxon>Eukaryota</taxon>
        <taxon>Metazoa</taxon>
        <taxon>Chordata</taxon>
        <taxon>Craniata</taxon>
        <taxon>Vertebrata</taxon>
        <taxon>Euteleostomi</taxon>
        <taxon>Actinopterygii</taxon>
        <taxon>Neopterygii</taxon>
        <taxon>Teleostei</taxon>
        <taxon>Anguilliformes</taxon>
        <taxon>Anguillidae</taxon>
        <taxon>Anguilla</taxon>
    </lineage>
</organism>
<reference evidence="1" key="1">
    <citation type="submission" date="2014-11" db="EMBL/GenBank/DDBJ databases">
        <authorList>
            <person name="Amaro Gonzalez C."/>
        </authorList>
    </citation>
    <scope>NUCLEOTIDE SEQUENCE</scope>
</reference>
<protein>
    <submittedName>
        <fullName evidence="1">Uncharacterized protein</fullName>
    </submittedName>
</protein>
<dbReference type="EMBL" id="GBXM01029077">
    <property type="protein sequence ID" value="JAH79500.1"/>
    <property type="molecule type" value="Transcribed_RNA"/>
</dbReference>
<dbReference type="AlphaFoldDB" id="A0A0E9QS92"/>
<name>A0A0E9QS92_ANGAN</name>